<organism evidence="1 2">
    <name type="scientific">Blattamonas nauphoetae</name>
    <dbReference type="NCBI Taxonomy" id="2049346"/>
    <lineage>
        <taxon>Eukaryota</taxon>
        <taxon>Metamonada</taxon>
        <taxon>Preaxostyla</taxon>
        <taxon>Oxymonadida</taxon>
        <taxon>Blattamonas</taxon>
    </lineage>
</organism>
<reference evidence="1 2" key="1">
    <citation type="journal article" date="2022" name="bioRxiv">
        <title>Genomics of Preaxostyla Flagellates Illuminates Evolutionary Transitions and the Path Towards Mitochondrial Loss.</title>
        <authorList>
            <person name="Novak L.V.F."/>
            <person name="Treitli S.C."/>
            <person name="Pyrih J."/>
            <person name="Halakuc P."/>
            <person name="Pipaliya S.V."/>
            <person name="Vacek V."/>
            <person name="Brzon O."/>
            <person name="Soukal P."/>
            <person name="Eme L."/>
            <person name="Dacks J.B."/>
            <person name="Karnkowska A."/>
            <person name="Elias M."/>
            <person name="Hampl V."/>
        </authorList>
    </citation>
    <scope>NUCLEOTIDE SEQUENCE [LARGE SCALE GENOMIC DNA]</scope>
    <source>
        <strain evidence="1">NAU3</strain>
        <tissue evidence="1">Gut</tissue>
    </source>
</reference>
<comment type="caution">
    <text evidence="1">The sequence shown here is derived from an EMBL/GenBank/DDBJ whole genome shotgun (WGS) entry which is preliminary data.</text>
</comment>
<keyword evidence="2" id="KW-1185">Reference proteome</keyword>
<sequence length="113" mass="12507">MSVFEYLDELPTRCAIAESCGLVSILSSIVSSHSSVGLRSIASSLLALIQKAIGQCENQNARKLTDIATLDQRLAEIMQIQKSMLEAFNLMNDRQLRFEATLSDIHPLLNRVT</sequence>
<name>A0ABQ9YCS8_9EUKA</name>
<proteinExistence type="predicted"/>
<accession>A0ABQ9YCS8</accession>
<evidence type="ECO:0000313" key="2">
    <source>
        <dbReference type="Proteomes" id="UP001281761"/>
    </source>
</evidence>
<protein>
    <submittedName>
        <fullName evidence="1">Uncharacterized protein</fullName>
    </submittedName>
</protein>
<dbReference type="Proteomes" id="UP001281761">
    <property type="component" value="Unassembled WGS sequence"/>
</dbReference>
<dbReference type="EMBL" id="JARBJD010000015">
    <property type="protein sequence ID" value="KAK2961539.1"/>
    <property type="molecule type" value="Genomic_DNA"/>
</dbReference>
<evidence type="ECO:0000313" key="1">
    <source>
        <dbReference type="EMBL" id="KAK2961539.1"/>
    </source>
</evidence>
<gene>
    <name evidence="1" type="ORF">BLNAU_3337</name>
</gene>